<dbReference type="Proteomes" id="UP001642464">
    <property type="component" value="Unassembled WGS sequence"/>
</dbReference>
<reference evidence="1 2" key="1">
    <citation type="submission" date="2024-02" db="EMBL/GenBank/DDBJ databases">
        <authorList>
            <person name="Chen Y."/>
            <person name="Shah S."/>
            <person name="Dougan E. K."/>
            <person name="Thang M."/>
            <person name="Chan C."/>
        </authorList>
    </citation>
    <scope>NUCLEOTIDE SEQUENCE [LARGE SCALE GENOMIC DNA]</scope>
</reference>
<comment type="caution">
    <text evidence="1">The sequence shown here is derived from an EMBL/GenBank/DDBJ whole genome shotgun (WGS) entry which is preliminary data.</text>
</comment>
<accession>A0ABP0K3K0</accession>
<evidence type="ECO:0000313" key="1">
    <source>
        <dbReference type="EMBL" id="CAK9021111.1"/>
    </source>
</evidence>
<protein>
    <submittedName>
        <fullName evidence="1">Uncharacterized protein</fullName>
    </submittedName>
</protein>
<evidence type="ECO:0000313" key="2">
    <source>
        <dbReference type="Proteomes" id="UP001642464"/>
    </source>
</evidence>
<gene>
    <name evidence="1" type="ORF">SCF082_LOCUS15198</name>
</gene>
<name>A0ABP0K3K0_9DINO</name>
<feature type="non-terminal residue" evidence="1">
    <location>
        <position position="1"/>
    </location>
</feature>
<proteinExistence type="predicted"/>
<dbReference type="EMBL" id="CAXAMM010009680">
    <property type="protein sequence ID" value="CAK9021111.1"/>
    <property type="molecule type" value="Genomic_DNA"/>
</dbReference>
<organism evidence="1 2">
    <name type="scientific">Durusdinium trenchii</name>
    <dbReference type="NCBI Taxonomy" id="1381693"/>
    <lineage>
        <taxon>Eukaryota</taxon>
        <taxon>Sar</taxon>
        <taxon>Alveolata</taxon>
        <taxon>Dinophyceae</taxon>
        <taxon>Suessiales</taxon>
        <taxon>Symbiodiniaceae</taxon>
        <taxon>Durusdinium</taxon>
    </lineage>
</organism>
<sequence length="155" mass="17621">SPALRKRPAKHVEADEKVTRLHSFRELAAVQLRTLGLVELAQASYYEGHIKLAGYVEGLGKDDGYLTFRATGTQSDHMTEFLSDPKRCIFQLHVCGPDCGRKETGPDIVHAAGYWLVEEDRRPWHTMYEEVEAKPGAVDEMSSLRQLHEEQKKKE</sequence>
<keyword evidence="2" id="KW-1185">Reference proteome</keyword>
<feature type="non-terminal residue" evidence="1">
    <location>
        <position position="155"/>
    </location>
</feature>